<reference evidence="1" key="1">
    <citation type="journal article" date="2023" name="G3 (Bethesda)">
        <title>Whole genome assemblies of Zophobas morio and Tenebrio molitor.</title>
        <authorList>
            <person name="Kaur S."/>
            <person name="Stinson S.A."/>
            <person name="diCenzo G.C."/>
        </authorList>
    </citation>
    <scope>NUCLEOTIDE SEQUENCE</scope>
    <source>
        <strain evidence="1">QUZm001</strain>
    </source>
</reference>
<name>A0AA38M4E6_9CUCU</name>
<accession>A0AA38M4E6</accession>
<dbReference type="EMBL" id="JALNTZ010000008">
    <property type="protein sequence ID" value="KAJ3643013.1"/>
    <property type="molecule type" value="Genomic_DNA"/>
</dbReference>
<protein>
    <submittedName>
        <fullName evidence="1">Uncharacterized protein</fullName>
    </submittedName>
</protein>
<comment type="caution">
    <text evidence="1">The sequence shown here is derived from an EMBL/GenBank/DDBJ whole genome shotgun (WGS) entry which is preliminary data.</text>
</comment>
<keyword evidence="2" id="KW-1185">Reference proteome</keyword>
<dbReference type="AlphaFoldDB" id="A0AA38M4E6"/>
<evidence type="ECO:0000313" key="1">
    <source>
        <dbReference type="EMBL" id="KAJ3643013.1"/>
    </source>
</evidence>
<dbReference type="Proteomes" id="UP001168821">
    <property type="component" value="Unassembled WGS sequence"/>
</dbReference>
<organism evidence="1 2">
    <name type="scientific">Zophobas morio</name>
    <dbReference type="NCBI Taxonomy" id="2755281"/>
    <lineage>
        <taxon>Eukaryota</taxon>
        <taxon>Metazoa</taxon>
        <taxon>Ecdysozoa</taxon>
        <taxon>Arthropoda</taxon>
        <taxon>Hexapoda</taxon>
        <taxon>Insecta</taxon>
        <taxon>Pterygota</taxon>
        <taxon>Neoptera</taxon>
        <taxon>Endopterygota</taxon>
        <taxon>Coleoptera</taxon>
        <taxon>Polyphaga</taxon>
        <taxon>Cucujiformia</taxon>
        <taxon>Tenebrionidae</taxon>
        <taxon>Zophobas</taxon>
    </lineage>
</organism>
<evidence type="ECO:0000313" key="2">
    <source>
        <dbReference type="Proteomes" id="UP001168821"/>
    </source>
</evidence>
<gene>
    <name evidence="1" type="ORF">Zmor_025754</name>
</gene>
<proteinExistence type="predicted"/>
<sequence length="85" mass="9624">MLRLKLARRIGVKMAEVCGTLSTGTLPERYLVRHLLGGTGRTGGCGDTRRKGRERSQSEYYLQGCKIEQITGVNLCIFLEFFVWK</sequence>